<sequence length="518" mass="59728">MAANVSQAQTALSESGHFSKCTCQSCNAELTFQNPCLKKWFCRTCNQYCRVQDHPNHDLCYSETESDFLHNKIYAENTELKKNVKPFYKRALEYISKEQSDIPQCFKTAKEHLDICEHLLHKQVALAARYFKNVLEEKERKQMTHISNLRKIFEKCLDELEETLQENCKLLNVQDLTKLCKFQSSVDRWRTNTDLTGFEKPIFKPNLMVHETYPHFLGNIIYEEPQNCSNQLNIPTINLENIQNRFLRQANVVDVLQRRPAEHGLCDVTCVESQRILTSGQDKRLHLLDLSIQDGDRILQTYKVSCESPHIAMSESRAVFYSDKRDKTIKQIESLDSNRINTVLHFDNLEPRGLTFSPANHLLVCLVGARRSIIARYDARLKLVREIEFKDIDGTCTKLFKEPTFVCSNEFSDVCVADHALREVIVVNFSGVFQFSYRGQDEKSFRPHCLVTDNLSNIVVSDNVNQEVHVLDKYGQFVTLLTTGQTIRHPGPMSIDDEGKLWIGESVSGKINVLKYLD</sequence>
<dbReference type="Proteomes" id="UP000694844">
    <property type="component" value="Chromosome 3"/>
</dbReference>
<evidence type="ECO:0000313" key="1">
    <source>
        <dbReference type="Proteomes" id="UP000694844"/>
    </source>
</evidence>
<dbReference type="InterPro" id="IPR011042">
    <property type="entry name" value="6-blade_b-propeller_TolB-like"/>
</dbReference>
<gene>
    <name evidence="2" type="primary">LOC111127516</name>
</gene>
<evidence type="ECO:0000313" key="2">
    <source>
        <dbReference type="RefSeq" id="XP_022328435.1"/>
    </source>
</evidence>
<dbReference type="RefSeq" id="XP_022328435.1">
    <property type="nucleotide sequence ID" value="XM_022472727.1"/>
</dbReference>
<dbReference type="SUPFAM" id="SSF63829">
    <property type="entry name" value="Calcium-dependent phosphotriesterase"/>
    <property type="match status" value="1"/>
</dbReference>
<dbReference type="OrthoDB" id="10522199at2759"/>
<proteinExistence type="predicted"/>
<accession>A0A8B8DL10</accession>
<reference evidence="2" key="1">
    <citation type="submission" date="2025-08" db="UniProtKB">
        <authorList>
            <consortium name="RefSeq"/>
        </authorList>
    </citation>
    <scope>IDENTIFICATION</scope>
    <source>
        <tissue evidence="2">Whole sample</tissue>
    </source>
</reference>
<protein>
    <submittedName>
        <fullName evidence="2">Uncharacterized protein LOC111127516</fullName>
    </submittedName>
</protein>
<dbReference type="KEGG" id="cvn:111127516"/>
<dbReference type="AlphaFoldDB" id="A0A8B8DL10"/>
<keyword evidence="1" id="KW-1185">Reference proteome</keyword>
<name>A0A8B8DL10_CRAVI</name>
<organism evidence="1 2">
    <name type="scientific">Crassostrea virginica</name>
    <name type="common">Eastern oyster</name>
    <dbReference type="NCBI Taxonomy" id="6565"/>
    <lineage>
        <taxon>Eukaryota</taxon>
        <taxon>Metazoa</taxon>
        <taxon>Spiralia</taxon>
        <taxon>Lophotrochozoa</taxon>
        <taxon>Mollusca</taxon>
        <taxon>Bivalvia</taxon>
        <taxon>Autobranchia</taxon>
        <taxon>Pteriomorphia</taxon>
        <taxon>Ostreida</taxon>
        <taxon>Ostreoidea</taxon>
        <taxon>Ostreidae</taxon>
        <taxon>Crassostrea</taxon>
    </lineage>
</organism>
<dbReference type="GeneID" id="111127516"/>
<dbReference type="Gene3D" id="2.120.10.30">
    <property type="entry name" value="TolB, C-terminal domain"/>
    <property type="match status" value="1"/>
</dbReference>